<reference evidence="3" key="1">
    <citation type="submission" date="2016-11" db="UniProtKB">
        <authorList>
            <consortium name="WormBaseParasite"/>
        </authorList>
    </citation>
    <scope>IDENTIFICATION</scope>
</reference>
<protein>
    <submittedName>
        <fullName evidence="3">Uncharacterized protein</fullName>
    </submittedName>
</protein>
<feature type="region of interest" description="Disordered" evidence="1">
    <location>
        <begin position="1"/>
        <end position="21"/>
    </location>
</feature>
<sequence length="21" mass="2116">MRPHPSSPKSAIAAGPLVGRS</sequence>
<keyword evidence="2" id="KW-1185">Reference proteome</keyword>
<evidence type="ECO:0000313" key="3">
    <source>
        <dbReference type="WBParaSite" id="maker-uti_cns_0000769-snap-gene-1.13-mRNA-1"/>
    </source>
</evidence>
<accession>A0A1I8G3X8</accession>
<evidence type="ECO:0000256" key="1">
    <source>
        <dbReference type="SAM" id="MobiDB-lite"/>
    </source>
</evidence>
<proteinExistence type="predicted"/>
<dbReference type="WBParaSite" id="maker-uti_cns_0000769-snap-gene-1.13-mRNA-1">
    <property type="protein sequence ID" value="maker-uti_cns_0000769-snap-gene-1.13-mRNA-1"/>
    <property type="gene ID" value="maker-uti_cns_0000769-snap-gene-1.13"/>
</dbReference>
<evidence type="ECO:0000313" key="2">
    <source>
        <dbReference type="Proteomes" id="UP000095280"/>
    </source>
</evidence>
<organism evidence="2 3">
    <name type="scientific">Macrostomum lignano</name>
    <dbReference type="NCBI Taxonomy" id="282301"/>
    <lineage>
        <taxon>Eukaryota</taxon>
        <taxon>Metazoa</taxon>
        <taxon>Spiralia</taxon>
        <taxon>Lophotrochozoa</taxon>
        <taxon>Platyhelminthes</taxon>
        <taxon>Rhabditophora</taxon>
        <taxon>Macrostomorpha</taxon>
        <taxon>Macrostomida</taxon>
        <taxon>Macrostomidae</taxon>
        <taxon>Macrostomum</taxon>
    </lineage>
</organism>
<dbReference type="Proteomes" id="UP000095280">
    <property type="component" value="Unplaced"/>
</dbReference>
<name>A0A1I8G3X8_9PLAT</name>
<dbReference type="AlphaFoldDB" id="A0A1I8G3X8"/>